<dbReference type="PANTHER" id="PTHR34145">
    <property type="entry name" value="OS02G0105600 PROTEIN"/>
    <property type="match status" value="1"/>
</dbReference>
<name>A0A5J9W5M6_9POAL</name>
<dbReference type="InterPro" id="IPR055357">
    <property type="entry name" value="LRR_At1g61320_AtMIF1"/>
</dbReference>
<evidence type="ECO:0000313" key="2">
    <source>
        <dbReference type="EMBL" id="TVU43629.1"/>
    </source>
</evidence>
<dbReference type="Proteomes" id="UP000324897">
    <property type="component" value="Unassembled WGS sequence"/>
</dbReference>
<dbReference type="InterPro" id="IPR053772">
    <property type="entry name" value="At1g61320/At1g61330-like"/>
</dbReference>
<evidence type="ECO:0000313" key="3">
    <source>
        <dbReference type="Proteomes" id="UP000324897"/>
    </source>
</evidence>
<feature type="non-terminal residue" evidence="2">
    <location>
        <position position="252"/>
    </location>
</feature>
<dbReference type="InterPro" id="IPR032675">
    <property type="entry name" value="LRR_dom_sf"/>
</dbReference>
<dbReference type="PANTHER" id="PTHR34145:SF23">
    <property type="entry name" value="OS04G0479800 PROTEIN"/>
    <property type="match status" value="1"/>
</dbReference>
<gene>
    <name evidence="2" type="ORF">EJB05_10115</name>
</gene>
<protein>
    <recommendedName>
        <fullName evidence="1">At1g61320/AtMIF1 LRR domain-containing protein</fullName>
    </recommendedName>
</protein>
<keyword evidence="3" id="KW-1185">Reference proteome</keyword>
<reference evidence="2 3" key="1">
    <citation type="journal article" date="2019" name="Sci. Rep.">
        <title>A high-quality genome of Eragrostis curvula grass provides insights into Poaceae evolution and supports new strategies to enhance forage quality.</title>
        <authorList>
            <person name="Carballo J."/>
            <person name="Santos B.A.C.M."/>
            <person name="Zappacosta D."/>
            <person name="Garbus I."/>
            <person name="Selva J.P."/>
            <person name="Gallo C.A."/>
            <person name="Diaz A."/>
            <person name="Albertini E."/>
            <person name="Caccamo M."/>
            <person name="Echenique V."/>
        </authorList>
    </citation>
    <scope>NUCLEOTIDE SEQUENCE [LARGE SCALE GENOMIC DNA]</scope>
    <source>
        <strain evidence="3">cv. Victoria</strain>
        <tissue evidence="2">Leaf</tissue>
    </source>
</reference>
<dbReference type="OrthoDB" id="673865at2759"/>
<feature type="domain" description="At1g61320/AtMIF1 LRR" evidence="1">
    <location>
        <begin position="1"/>
        <end position="233"/>
    </location>
</feature>
<organism evidence="2 3">
    <name type="scientific">Eragrostis curvula</name>
    <name type="common">weeping love grass</name>
    <dbReference type="NCBI Taxonomy" id="38414"/>
    <lineage>
        <taxon>Eukaryota</taxon>
        <taxon>Viridiplantae</taxon>
        <taxon>Streptophyta</taxon>
        <taxon>Embryophyta</taxon>
        <taxon>Tracheophyta</taxon>
        <taxon>Spermatophyta</taxon>
        <taxon>Magnoliopsida</taxon>
        <taxon>Liliopsida</taxon>
        <taxon>Poales</taxon>
        <taxon>Poaceae</taxon>
        <taxon>PACMAD clade</taxon>
        <taxon>Chloridoideae</taxon>
        <taxon>Eragrostideae</taxon>
        <taxon>Eragrostidinae</taxon>
        <taxon>Eragrostis</taxon>
    </lineage>
</organism>
<dbReference type="Gramene" id="TVU43629">
    <property type="protein sequence ID" value="TVU43629"/>
    <property type="gene ID" value="EJB05_10115"/>
</dbReference>
<proteinExistence type="predicted"/>
<dbReference type="EMBL" id="RWGY01000005">
    <property type="protein sequence ID" value="TVU43629.1"/>
    <property type="molecule type" value="Genomic_DNA"/>
</dbReference>
<evidence type="ECO:0000259" key="1">
    <source>
        <dbReference type="Pfam" id="PF23622"/>
    </source>
</evidence>
<sequence>MIESKAPNLSSFGFRGCKVKFSLGETLKVKKLYMFRASMVSSARAELPSHMPNLETLIIGSFHEVVNTPTLPSKFLYLKHLNIDFVSGSTQLPSYDYFSLVSFLDASPSLESFTMTVKVCQGFMEHESTFSNPSDLRQIPERHHGHLKSVKISCFHAAKGVVELTCYILKSAVSLECITLDTIYGEQKCYLETGKRCDYIQDSILRQVPRALSVIRTYIEDKVPPSVKLTVVECWGRGPAPGRRHSLKISPI</sequence>
<accession>A0A5J9W5M6</accession>
<comment type="caution">
    <text evidence="2">The sequence shown here is derived from an EMBL/GenBank/DDBJ whole genome shotgun (WGS) entry which is preliminary data.</text>
</comment>
<dbReference type="SUPFAM" id="SSF52047">
    <property type="entry name" value="RNI-like"/>
    <property type="match status" value="1"/>
</dbReference>
<dbReference type="Pfam" id="PF23622">
    <property type="entry name" value="LRR_At1g61320_AtMIF1"/>
    <property type="match status" value="1"/>
</dbReference>
<dbReference type="AlphaFoldDB" id="A0A5J9W5M6"/>
<dbReference type="Gene3D" id="3.80.10.10">
    <property type="entry name" value="Ribonuclease Inhibitor"/>
    <property type="match status" value="1"/>
</dbReference>